<dbReference type="EC" id="2.7.11.25" evidence="2"/>
<accession>A0A5B0QWE4</accession>
<keyword evidence="12" id="KW-0732">Signal</keyword>
<comment type="catalytic activity">
    <reaction evidence="8">
        <text>L-threonyl-[protein] + ATP = O-phospho-L-threonyl-[protein] + ADP + H(+)</text>
        <dbReference type="Rhea" id="RHEA:46608"/>
        <dbReference type="Rhea" id="RHEA-COMP:11060"/>
        <dbReference type="Rhea" id="RHEA-COMP:11605"/>
        <dbReference type="ChEBI" id="CHEBI:15378"/>
        <dbReference type="ChEBI" id="CHEBI:30013"/>
        <dbReference type="ChEBI" id="CHEBI:30616"/>
        <dbReference type="ChEBI" id="CHEBI:61977"/>
        <dbReference type="ChEBI" id="CHEBI:456216"/>
        <dbReference type="EC" id="2.7.11.25"/>
    </reaction>
</comment>
<feature type="domain" description="SAM" evidence="14">
    <location>
        <begin position="176"/>
        <end position="239"/>
    </location>
</feature>
<feature type="region of interest" description="Disordered" evidence="11">
    <location>
        <begin position="1172"/>
        <end position="1326"/>
    </location>
</feature>
<dbReference type="Gene3D" id="3.10.20.90">
    <property type="entry name" value="Phosphatidylinositol 3-kinase Catalytic Subunit, Chain A, domain 1"/>
    <property type="match status" value="1"/>
</dbReference>
<evidence type="ECO:0000256" key="9">
    <source>
        <dbReference type="ARBA" id="ARBA00048329"/>
    </source>
</evidence>
<dbReference type="Proteomes" id="UP000324748">
    <property type="component" value="Unassembled WGS sequence"/>
</dbReference>
<keyword evidence="6" id="KW-0418">Kinase</keyword>
<gene>
    <name evidence="15" type="primary">STE11_2</name>
    <name evidence="15" type="ORF">PGT21_016331</name>
</gene>
<feature type="compositionally biased region" description="Basic and acidic residues" evidence="11">
    <location>
        <begin position="1251"/>
        <end position="1261"/>
    </location>
</feature>
<dbReference type="InterPro" id="IPR008271">
    <property type="entry name" value="Ser/Thr_kinase_AS"/>
</dbReference>
<dbReference type="InterPro" id="IPR001660">
    <property type="entry name" value="SAM"/>
</dbReference>
<protein>
    <recommendedName>
        <fullName evidence="2">mitogen-activated protein kinase kinase kinase</fullName>
        <ecNumber evidence="2">2.7.11.25</ecNumber>
    </recommendedName>
</protein>
<feature type="compositionally biased region" description="Basic and acidic residues" evidence="11">
    <location>
        <begin position="1655"/>
        <end position="1677"/>
    </location>
</feature>
<dbReference type="Gene3D" id="1.10.510.10">
    <property type="entry name" value="Transferase(Phosphotransferase) domain 1"/>
    <property type="match status" value="1"/>
</dbReference>
<feature type="compositionally biased region" description="Basic residues" evidence="11">
    <location>
        <begin position="271"/>
        <end position="282"/>
    </location>
</feature>
<feature type="compositionally biased region" description="Gly residues" evidence="11">
    <location>
        <begin position="1041"/>
        <end position="1051"/>
    </location>
</feature>
<proteinExistence type="inferred from homology"/>
<dbReference type="PROSITE" id="PS00107">
    <property type="entry name" value="PROTEIN_KINASE_ATP"/>
    <property type="match status" value="1"/>
</dbReference>
<feature type="compositionally biased region" description="Low complexity" evidence="11">
    <location>
        <begin position="1059"/>
        <end position="1071"/>
    </location>
</feature>
<name>A0A5B0QWE4_PUCGR</name>
<feature type="signal peptide" evidence="12">
    <location>
        <begin position="1"/>
        <end position="18"/>
    </location>
</feature>
<feature type="compositionally biased region" description="Gly residues" evidence="11">
    <location>
        <begin position="960"/>
        <end position="971"/>
    </location>
</feature>
<dbReference type="PANTHER" id="PTHR11584:SF369">
    <property type="entry name" value="MITOGEN-ACTIVATED PROTEIN KINASE KINASE KINASE 19-RELATED"/>
    <property type="match status" value="1"/>
</dbReference>
<feature type="compositionally biased region" description="Polar residues" evidence="11">
    <location>
        <begin position="1078"/>
        <end position="1091"/>
    </location>
</feature>
<feature type="compositionally biased region" description="Polar residues" evidence="11">
    <location>
        <begin position="1119"/>
        <end position="1136"/>
    </location>
</feature>
<dbReference type="EMBL" id="VSWC01000002">
    <property type="protein sequence ID" value="KAA1117606.1"/>
    <property type="molecule type" value="Genomic_DNA"/>
</dbReference>
<feature type="region of interest" description="Disordered" evidence="11">
    <location>
        <begin position="865"/>
        <end position="918"/>
    </location>
</feature>
<feature type="compositionally biased region" description="Low complexity" evidence="11">
    <location>
        <begin position="255"/>
        <end position="270"/>
    </location>
</feature>
<feature type="compositionally biased region" description="Low complexity" evidence="11">
    <location>
        <begin position="556"/>
        <end position="578"/>
    </location>
</feature>
<dbReference type="SUPFAM" id="SSF56112">
    <property type="entry name" value="Protein kinase-like (PK-like)"/>
    <property type="match status" value="1"/>
</dbReference>
<dbReference type="FunFam" id="1.10.510.10:FF:000334">
    <property type="entry name" value="Serine/threonine-protein kinase STE11"/>
    <property type="match status" value="1"/>
</dbReference>
<evidence type="ECO:0000313" key="16">
    <source>
        <dbReference type="Proteomes" id="UP000324748"/>
    </source>
</evidence>
<feature type="domain" description="Protein kinase" evidence="13">
    <location>
        <begin position="1331"/>
        <end position="1595"/>
    </location>
</feature>
<dbReference type="PANTHER" id="PTHR11584">
    <property type="entry name" value="SERINE/THREONINE PROTEIN KINASE"/>
    <property type="match status" value="1"/>
</dbReference>
<evidence type="ECO:0000256" key="3">
    <source>
        <dbReference type="ARBA" id="ARBA00022527"/>
    </source>
</evidence>
<feature type="compositionally biased region" description="Polar residues" evidence="11">
    <location>
        <begin position="474"/>
        <end position="492"/>
    </location>
</feature>
<comment type="similarity">
    <text evidence="1">Belongs to the protein kinase superfamily. STE Ser/Thr protein kinase family. MAP kinase kinase kinase subfamily.</text>
</comment>
<feature type="chain" id="PRO_5023062504" description="mitogen-activated protein kinase kinase kinase" evidence="12">
    <location>
        <begin position="19"/>
        <end position="1699"/>
    </location>
</feature>
<dbReference type="GO" id="GO:0005524">
    <property type="term" value="F:ATP binding"/>
    <property type="evidence" value="ECO:0007669"/>
    <property type="project" value="UniProtKB-UniRule"/>
</dbReference>
<feature type="compositionally biased region" description="Polar residues" evidence="11">
    <location>
        <begin position="637"/>
        <end position="646"/>
    </location>
</feature>
<feature type="compositionally biased region" description="Low complexity" evidence="11">
    <location>
        <begin position="606"/>
        <end position="636"/>
    </location>
</feature>
<evidence type="ECO:0000256" key="12">
    <source>
        <dbReference type="SAM" id="SignalP"/>
    </source>
</evidence>
<evidence type="ECO:0000256" key="1">
    <source>
        <dbReference type="ARBA" id="ARBA00006529"/>
    </source>
</evidence>
<evidence type="ECO:0000259" key="14">
    <source>
        <dbReference type="PROSITE" id="PS50105"/>
    </source>
</evidence>
<dbReference type="PROSITE" id="PS50105">
    <property type="entry name" value="SAM_DOMAIN"/>
    <property type="match status" value="1"/>
</dbReference>
<evidence type="ECO:0000256" key="8">
    <source>
        <dbReference type="ARBA" id="ARBA00047559"/>
    </source>
</evidence>
<evidence type="ECO:0000256" key="6">
    <source>
        <dbReference type="ARBA" id="ARBA00022777"/>
    </source>
</evidence>
<dbReference type="CDD" id="cd09534">
    <property type="entry name" value="SAM_Ste11_fungal"/>
    <property type="match status" value="1"/>
</dbReference>
<feature type="region of interest" description="Disordered" evidence="11">
    <location>
        <begin position="930"/>
        <end position="973"/>
    </location>
</feature>
<dbReference type="Pfam" id="PF07647">
    <property type="entry name" value="SAM_2"/>
    <property type="match status" value="1"/>
</dbReference>
<dbReference type="SMART" id="SM01304">
    <property type="entry name" value="Ras_bdg_2"/>
    <property type="match status" value="1"/>
</dbReference>
<evidence type="ECO:0000256" key="4">
    <source>
        <dbReference type="ARBA" id="ARBA00022679"/>
    </source>
</evidence>
<keyword evidence="7 10" id="KW-0067">ATP-binding</keyword>
<feature type="compositionally biased region" description="Pro residues" evidence="11">
    <location>
        <begin position="103"/>
        <end position="120"/>
    </location>
</feature>
<feature type="binding site" evidence="10">
    <location>
        <position position="1360"/>
    </location>
    <ligand>
        <name>ATP</name>
        <dbReference type="ChEBI" id="CHEBI:30616"/>
    </ligand>
</feature>
<keyword evidence="4" id="KW-0808">Transferase</keyword>
<keyword evidence="5 10" id="KW-0547">Nucleotide-binding</keyword>
<comment type="caution">
    <text evidence="15">The sequence shown here is derived from an EMBL/GenBank/DDBJ whole genome shotgun (WGS) entry which is preliminary data.</text>
</comment>
<keyword evidence="3" id="KW-0723">Serine/threonine-protein kinase</keyword>
<evidence type="ECO:0000256" key="5">
    <source>
        <dbReference type="ARBA" id="ARBA00022741"/>
    </source>
</evidence>
<sequence>MYSKFFLFLLLLLNGTLPSRNQTQQTYQNTQESIKPKKNKKEQEQADMAKGQIRPRPPSLVLSRSHSLSKKSPKSSATNNNNNNNNNNTNSPTNTQSTSDRIPPTPPFPPPSSLPTPPLRSPNQIHNQPLPPPPPGQHPLQLQHNLSRQTSLNHNHPSPGPTQPTTGTFIDFLRTWDDQHVARWLTDIKLPHLAPIFAENDIIGDILLDVDQSALKEMGVTKVGDRVKLVVAVKDLKQRCVREREQRLTPLGSAQQQQQQPRPHHPLLNNQHHHHHHHHHHPTPSAPRSVPNLYQQAQAHSVSPNSFSSSTNHPHNWNLDQSTSSTSSSLDHTNQSLPAHLSPARSRSGSLRQPPKSIPPPLRLAERIEGLPRAYQSANNSASSRSQPTSTTTTSTTTTTTQTTQSTSGSLPPNPTQTSSQSLLPPLPQIPPSSRTANLAGPSPRSGGNYNSDFALPQHPTNQQQQQQQQQQQHPTSANSNLVGTPPSSEYLSASDRGRSRRNRLATDPGSVLTPSPSPIPSTTSATRHPAVWNGDFGLPRAPAPGNLGSALTRKTSMATNSSSSSSGAATPPAVPVSQTSLFLKTSDHRRAPSLNSTSIGSNSKPISIVPSPGNNNPSSSNTVASSSPTSTGSPSRGLNTGTLPGSNPVGLTCILEDGTAGNLGGENGSGRGGGGMGEIYGAAGPREIGFKVGRGGFGRPTTAAGTVGVVAGTTSQIGPVCQPTLDEVIRKTIKVTLAENGIMKTINVENLKSAVDLLDRVLRKFGNINASGQASAGRSVNLDDWALSPMPLNAVPGELNWGTIKQLDENELLELCRTTNRPERQRGLLLHYVATGKRANRKAASPYFGAEEIVVSGVSPTMSPTIAGSSPTLSAHQQSKQEIREGGEPLTGADEGGSMEGKTKPDIPAPRKTRNRASVVSVMSGLMIDPSRHSEPLPPDYQASLQQHGSHNHHPEDGVSGGTAAGGGGERVTSLLASGRGKLRNFFGHRPPSEIISNHLVDYFPSVENKKHLSKTVRQSVRKSMAIRRSSQFSNNNNLAGGGGGGGNGGRTTSWDMSSYPSLPLQPQQQNHPGRLSTDSNRSTHITASKSFEERSSPHISIADFSETSEPMDRSRASLDTLNSLPDPAISNNRLSTRKQRDSDLTSILTLDEVTAEVENRRLSIMALGVPGLLPSKSSSSSVSDWGSLSGLLTSKNPSDPVLSSTDDPSNELDDRHSHPAGGHKPAPTRRSLSSTRIQDPILEENEASDTLKPDGRVDQDQDNQDEEDDEDDDDEEDNEEDEEEDEDDDDDDEDDDDEDDEDDDDEENKDANDDPQKMTSSGSKASIKWVRGALIGQGSFGSVYLGMHALNGTLMAVKQVERPSGTSHNEERKKSMLGALVREIEFLKELQHTNIVQYLDSSADNAFFNIFLEYVPGGSVSTLLKNYGSFEEALVNSFTRQILDGLIYLHSKEIIHRDIKGANILVDNKGVIKISDFGISKRVEDNLLSTARIHRPSLQGSVFWMAPEVVKQTSYTRKADIWSLGCLIVEMLTGEHPWASLTQMQAIFRIGSFATPEIPDDISEECIDLLKQTFLIDHHARPTAMELSNHAFFRSEEGGGGGVVGKPETSVEKGGANREKEGKGEKKEQVQEAHEADESRGKSEEEGGGGAVDGEKELEVSEDGKTDTDSIIENEARCLVDEANLELSRRKSALANQ</sequence>
<evidence type="ECO:0000256" key="2">
    <source>
        <dbReference type="ARBA" id="ARBA00012406"/>
    </source>
</evidence>
<feature type="compositionally biased region" description="Polar residues" evidence="11">
    <location>
        <begin position="594"/>
        <end position="605"/>
    </location>
</feature>
<feature type="region of interest" description="Disordered" evidence="11">
    <location>
        <begin position="247"/>
        <end position="362"/>
    </location>
</feature>
<dbReference type="GO" id="GO:0004709">
    <property type="term" value="F:MAP kinase kinase kinase activity"/>
    <property type="evidence" value="ECO:0007669"/>
    <property type="project" value="UniProtKB-EC"/>
</dbReference>
<dbReference type="InterPro" id="IPR000719">
    <property type="entry name" value="Prot_kinase_dom"/>
</dbReference>
<dbReference type="SMART" id="SM00454">
    <property type="entry name" value="SAM"/>
    <property type="match status" value="1"/>
</dbReference>
<evidence type="ECO:0000256" key="7">
    <source>
        <dbReference type="ARBA" id="ARBA00022840"/>
    </source>
</evidence>
<feature type="compositionally biased region" description="Polar residues" evidence="11">
    <location>
        <begin position="865"/>
        <end position="879"/>
    </location>
</feature>
<dbReference type="Gene3D" id="1.10.150.50">
    <property type="entry name" value="Transcription Factor, Ets-1"/>
    <property type="match status" value="1"/>
</dbReference>
<dbReference type="InterPro" id="IPR017441">
    <property type="entry name" value="Protein_kinase_ATP_BS"/>
</dbReference>
<dbReference type="Pfam" id="PF00069">
    <property type="entry name" value="Pkinase"/>
    <property type="match status" value="1"/>
</dbReference>
<feature type="region of interest" description="Disordered" evidence="11">
    <location>
        <begin position="1598"/>
        <end position="1677"/>
    </location>
</feature>
<dbReference type="PROSITE" id="PS00108">
    <property type="entry name" value="PROTEIN_KINASE_ST"/>
    <property type="match status" value="1"/>
</dbReference>
<dbReference type="InterPro" id="IPR011009">
    <property type="entry name" value="Kinase-like_dom_sf"/>
</dbReference>
<evidence type="ECO:0000256" key="10">
    <source>
        <dbReference type="PROSITE-ProRule" id="PRU10141"/>
    </source>
</evidence>
<feature type="region of interest" description="Disordered" evidence="11">
    <location>
        <begin position="1012"/>
        <end position="1144"/>
    </location>
</feature>
<dbReference type="InterPro" id="IPR013761">
    <property type="entry name" value="SAM/pointed_sf"/>
</dbReference>
<feature type="region of interest" description="Disordered" evidence="11">
    <location>
        <begin position="375"/>
        <end position="651"/>
    </location>
</feature>
<dbReference type="InterPro" id="IPR029458">
    <property type="entry name" value="Ras-bd_By2"/>
</dbReference>
<feature type="compositionally biased region" description="Low complexity" evidence="11">
    <location>
        <begin position="300"/>
        <end position="329"/>
    </location>
</feature>
<feature type="compositionally biased region" description="Basic and acidic residues" evidence="11">
    <location>
        <begin position="1611"/>
        <end position="1647"/>
    </location>
</feature>
<organism evidence="15 16">
    <name type="scientific">Puccinia graminis f. sp. tritici</name>
    <dbReference type="NCBI Taxonomy" id="56615"/>
    <lineage>
        <taxon>Eukaryota</taxon>
        <taxon>Fungi</taxon>
        <taxon>Dikarya</taxon>
        <taxon>Basidiomycota</taxon>
        <taxon>Pucciniomycotina</taxon>
        <taxon>Pucciniomycetes</taxon>
        <taxon>Pucciniales</taxon>
        <taxon>Pucciniaceae</taxon>
        <taxon>Puccinia</taxon>
    </lineage>
</organism>
<feature type="compositionally biased region" description="Low complexity" evidence="11">
    <location>
        <begin position="74"/>
        <end position="99"/>
    </location>
</feature>
<comment type="catalytic activity">
    <reaction evidence="9">
        <text>L-seryl-[protein] + ATP = O-phospho-L-seryl-[protein] + ADP + H(+)</text>
        <dbReference type="Rhea" id="RHEA:17989"/>
        <dbReference type="Rhea" id="RHEA-COMP:9863"/>
        <dbReference type="Rhea" id="RHEA-COMP:11604"/>
        <dbReference type="ChEBI" id="CHEBI:15378"/>
        <dbReference type="ChEBI" id="CHEBI:29999"/>
        <dbReference type="ChEBI" id="CHEBI:30616"/>
        <dbReference type="ChEBI" id="CHEBI:83421"/>
        <dbReference type="ChEBI" id="CHEBI:456216"/>
        <dbReference type="EC" id="2.7.11.25"/>
    </reaction>
</comment>
<evidence type="ECO:0000256" key="11">
    <source>
        <dbReference type="SAM" id="MobiDB-lite"/>
    </source>
</evidence>
<evidence type="ECO:0000313" key="15">
    <source>
        <dbReference type="EMBL" id="KAA1117606.1"/>
    </source>
</evidence>
<dbReference type="FunFam" id="3.30.200.20:FF:000387">
    <property type="entry name" value="Serine/threonine-protein kinase STE11"/>
    <property type="match status" value="1"/>
</dbReference>
<feature type="compositionally biased region" description="Low complexity" evidence="11">
    <location>
        <begin position="375"/>
        <end position="424"/>
    </location>
</feature>
<dbReference type="PROSITE" id="PS50011">
    <property type="entry name" value="PROTEIN_KINASE_DOM"/>
    <property type="match status" value="1"/>
</dbReference>
<reference evidence="15 16" key="1">
    <citation type="submission" date="2019-05" db="EMBL/GenBank/DDBJ databases">
        <title>Emergence of the Ug99 lineage of the wheat stem rust pathogen through somatic hybridization.</title>
        <authorList>
            <person name="Li F."/>
            <person name="Upadhyaya N.M."/>
            <person name="Sperschneider J."/>
            <person name="Matny O."/>
            <person name="Nguyen-Phuc H."/>
            <person name="Mago R."/>
            <person name="Raley C."/>
            <person name="Miller M.E."/>
            <person name="Silverstein K.A.T."/>
            <person name="Henningsen E."/>
            <person name="Hirsch C.D."/>
            <person name="Visser B."/>
            <person name="Pretorius Z.A."/>
            <person name="Steffenson B.J."/>
            <person name="Schwessinger B."/>
            <person name="Dodds P.N."/>
            <person name="Figueroa M."/>
        </authorList>
    </citation>
    <scope>NUCLEOTIDE SEQUENCE [LARGE SCALE GENOMIC DNA]</scope>
    <source>
        <strain evidence="15">21-0</strain>
    </source>
</reference>
<dbReference type="SUPFAM" id="SSF47769">
    <property type="entry name" value="SAM/Pointed domain"/>
    <property type="match status" value="1"/>
</dbReference>
<feature type="compositionally biased region" description="Low complexity" evidence="11">
    <location>
        <begin position="1172"/>
        <end position="1194"/>
    </location>
</feature>
<feature type="compositionally biased region" description="Acidic residues" evidence="11">
    <location>
        <begin position="1262"/>
        <end position="1310"/>
    </location>
</feature>
<dbReference type="SMART" id="SM00220">
    <property type="entry name" value="S_TKc"/>
    <property type="match status" value="1"/>
</dbReference>
<feature type="compositionally biased region" description="Polar residues" evidence="11">
    <location>
        <begin position="1195"/>
        <end position="1209"/>
    </location>
</feature>
<dbReference type="Pfam" id="PF14847">
    <property type="entry name" value="Ras_bdg_2"/>
    <property type="match status" value="1"/>
</dbReference>
<dbReference type="OrthoDB" id="266718at2759"/>
<evidence type="ECO:0000259" key="13">
    <source>
        <dbReference type="PROSITE" id="PS50011"/>
    </source>
</evidence>
<feature type="region of interest" description="Disordered" evidence="11">
    <location>
        <begin position="23"/>
        <end position="141"/>
    </location>
</feature>
<feature type="compositionally biased region" description="Low complexity" evidence="11">
    <location>
        <begin position="463"/>
        <end position="473"/>
    </location>
</feature>
<keyword evidence="16" id="KW-1185">Reference proteome</keyword>